<reference evidence="1" key="1">
    <citation type="journal article" date="2015" name="Nature">
        <title>Complex archaea that bridge the gap between prokaryotes and eukaryotes.</title>
        <authorList>
            <person name="Spang A."/>
            <person name="Saw J.H."/>
            <person name="Jorgensen S.L."/>
            <person name="Zaremba-Niedzwiedzka K."/>
            <person name="Martijn J."/>
            <person name="Lind A.E."/>
            <person name="van Eijk R."/>
            <person name="Schleper C."/>
            <person name="Guy L."/>
            <person name="Ettema T.J."/>
        </authorList>
    </citation>
    <scope>NUCLEOTIDE SEQUENCE</scope>
</reference>
<feature type="non-terminal residue" evidence="1">
    <location>
        <position position="410"/>
    </location>
</feature>
<evidence type="ECO:0000313" key="1">
    <source>
        <dbReference type="EMBL" id="KKL25633.1"/>
    </source>
</evidence>
<organism evidence="1">
    <name type="scientific">marine sediment metagenome</name>
    <dbReference type="NCBI Taxonomy" id="412755"/>
    <lineage>
        <taxon>unclassified sequences</taxon>
        <taxon>metagenomes</taxon>
        <taxon>ecological metagenomes</taxon>
    </lineage>
</organism>
<gene>
    <name evidence="1" type="ORF">LCGC14_2403330</name>
</gene>
<name>A0A0F9EP27_9ZZZZ</name>
<accession>A0A0F9EP27</accession>
<sequence>MKVTTFFILIVILMTFAISQTVEIGSETKETGVNIVLPELPTFNNNTAFVNASNFWVTNSLGPLDDANTTQFESVGGTLTINQTFFNDVYIPYTGATADVDLGDKKVLTTGFMTIRSDSSRLRLGGGDDVNIFFNGADLIIVSRDVTANDEIWFREFDKYDFDNDIFTTGDLTATNLIADVWRGVTNDDERIVFTDTGIVDFYSSGKNLLKLTGVTGMGAGNSIRINADQVDADTFIFSKDGEFTFALDGLLDTLTLGDGGITNYAEFSKTGDLTLFGSAKAIIDTLVLDGGSITDTSGAISFGDDKIQFGLTPDSEIFYNGTDFLFMADAQSNGWVDTFPKVWNPTARFGGTFEDLNLGDNTTTWLGYPIFSFKPNIFLLFENKTITVNEVKWTPRTTFDLNKIFRYIR</sequence>
<dbReference type="AlphaFoldDB" id="A0A0F9EP27"/>
<dbReference type="EMBL" id="LAZR01036144">
    <property type="protein sequence ID" value="KKL25633.1"/>
    <property type="molecule type" value="Genomic_DNA"/>
</dbReference>
<protein>
    <submittedName>
        <fullName evidence="1">Uncharacterized protein</fullName>
    </submittedName>
</protein>
<proteinExistence type="predicted"/>
<comment type="caution">
    <text evidence="1">The sequence shown here is derived from an EMBL/GenBank/DDBJ whole genome shotgun (WGS) entry which is preliminary data.</text>
</comment>